<proteinExistence type="predicted"/>
<organism evidence="4 5">
    <name type="scientific">Penicillium daleae</name>
    <dbReference type="NCBI Taxonomy" id="63821"/>
    <lineage>
        <taxon>Eukaryota</taxon>
        <taxon>Fungi</taxon>
        <taxon>Dikarya</taxon>
        <taxon>Ascomycota</taxon>
        <taxon>Pezizomycotina</taxon>
        <taxon>Eurotiomycetes</taxon>
        <taxon>Eurotiomycetidae</taxon>
        <taxon>Eurotiales</taxon>
        <taxon>Aspergillaceae</taxon>
        <taxon>Penicillium</taxon>
    </lineage>
</organism>
<feature type="non-terminal residue" evidence="4">
    <location>
        <position position="1"/>
    </location>
</feature>
<dbReference type="Proteomes" id="UP001213681">
    <property type="component" value="Unassembled WGS sequence"/>
</dbReference>
<keyword evidence="5" id="KW-1185">Reference proteome</keyword>
<reference evidence="4" key="2">
    <citation type="journal article" date="2023" name="IMA Fungus">
        <title>Comparative genomic study of the Penicillium genus elucidates a diverse pangenome and 15 lateral gene transfer events.</title>
        <authorList>
            <person name="Petersen C."/>
            <person name="Sorensen T."/>
            <person name="Nielsen M.R."/>
            <person name="Sondergaard T.E."/>
            <person name="Sorensen J.L."/>
            <person name="Fitzpatrick D.A."/>
            <person name="Frisvad J.C."/>
            <person name="Nielsen K.L."/>
        </authorList>
    </citation>
    <scope>NUCLEOTIDE SEQUENCE</scope>
    <source>
        <strain evidence="4">IBT 16125</strain>
    </source>
</reference>
<dbReference type="GeneID" id="81604722"/>
<dbReference type="PANTHER" id="PTHR44472:SF1">
    <property type="entry name" value="DDB1 AND CUL4 ASSOCIATED FACTOR 4"/>
    <property type="match status" value="1"/>
</dbReference>
<dbReference type="InterPro" id="IPR052254">
    <property type="entry name" value="CUL4-DDB1_E3_ligase_receptor"/>
</dbReference>
<evidence type="ECO:0000313" key="4">
    <source>
        <dbReference type="EMBL" id="KAJ5440099.1"/>
    </source>
</evidence>
<protein>
    <submittedName>
        <fullName evidence="4">Uncharacterized protein</fullName>
    </submittedName>
</protein>
<dbReference type="Gene3D" id="2.130.10.10">
    <property type="entry name" value="YVTN repeat-like/Quinoprotein amine dehydrogenase"/>
    <property type="match status" value="1"/>
</dbReference>
<evidence type="ECO:0000256" key="2">
    <source>
        <dbReference type="ARBA" id="ARBA00022737"/>
    </source>
</evidence>
<evidence type="ECO:0000313" key="5">
    <source>
        <dbReference type="Proteomes" id="UP001213681"/>
    </source>
</evidence>
<accession>A0AAD6G0J2</accession>
<evidence type="ECO:0000256" key="1">
    <source>
        <dbReference type="ARBA" id="ARBA00022574"/>
    </source>
</evidence>
<name>A0AAD6G0J2_9EURO</name>
<dbReference type="InterPro" id="IPR015943">
    <property type="entry name" value="WD40/YVTN_repeat-like_dom_sf"/>
</dbReference>
<dbReference type="SUPFAM" id="SSF50978">
    <property type="entry name" value="WD40 repeat-like"/>
    <property type="match status" value="1"/>
</dbReference>
<sequence>ISANMNPEIPGFYYDPEKKKYFKIQANHVAPPDAQYSQESVKRKRNEHEEQVKQERVSQRMARETVRKPSFLHHPLVGVDREVQAHVLSAAELQDRQASVYMSQLKRNKLHKFEPWPGNWNIRHVLRNPRSGALITTGLQGSQSSVSICFPDHDEGKWTYNQTMERVLFKEPYRLSSICLSHTGYLLATMDSGPQGHAFLAPRLLPDPDEEGDYRWPSALIHPIRIHTTQTLWCSAPCPTGDKALFAIGTSDGLYTLEGLGSHWTLSQKPFPHQPRNETLGFRRYGNSSHASVQAVEWLSSDVIVSGLRNSTVFLYDVRTGDSSLRLQHSQSVTKIRKVDPWRIVAGGHNTVEMYDIRFTAKGLQHKPKPMTGSHISSRPYLSFGDFSPEQIPDFDVSTELGLLACAADDRKIRFFSLNSGKPVPSPLSKAHYNRPITGLCFEATGEIMNSHGPQTPSLLVCSQASVDQWVW</sequence>
<comment type="caution">
    <text evidence="4">The sequence shown here is derived from an EMBL/GenBank/DDBJ whole genome shotgun (WGS) entry which is preliminary data.</text>
</comment>
<dbReference type="InterPro" id="IPR036322">
    <property type="entry name" value="WD40_repeat_dom_sf"/>
</dbReference>
<keyword evidence="1" id="KW-0853">WD repeat</keyword>
<feature type="region of interest" description="Disordered" evidence="3">
    <location>
        <begin position="32"/>
        <end position="52"/>
    </location>
</feature>
<dbReference type="RefSeq" id="XP_056763328.1">
    <property type="nucleotide sequence ID" value="XM_056914479.1"/>
</dbReference>
<gene>
    <name evidence="4" type="ORF">N7458_011097</name>
</gene>
<dbReference type="EMBL" id="JAPVEA010000008">
    <property type="protein sequence ID" value="KAJ5440099.1"/>
    <property type="molecule type" value="Genomic_DNA"/>
</dbReference>
<dbReference type="GO" id="GO:0080008">
    <property type="term" value="C:Cul4-RING E3 ubiquitin ligase complex"/>
    <property type="evidence" value="ECO:0007669"/>
    <property type="project" value="TreeGrafter"/>
</dbReference>
<reference evidence="4" key="1">
    <citation type="submission" date="2022-12" db="EMBL/GenBank/DDBJ databases">
        <authorList>
            <person name="Petersen C."/>
        </authorList>
    </citation>
    <scope>NUCLEOTIDE SEQUENCE</scope>
    <source>
        <strain evidence="4">IBT 16125</strain>
    </source>
</reference>
<evidence type="ECO:0000256" key="3">
    <source>
        <dbReference type="SAM" id="MobiDB-lite"/>
    </source>
</evidence>
<dbReference type="PANTHER" id="PTHR44472">
    <property type="entry name" value="DDB1- AND CUL4-ASSOCIATED FACTOR 4-RELATED"/>
    <property type="match status" value="1"/>
</dbReference>
<keyword evidence="2" id="KW-0677">Repeat</keyword>
<dbReference type="AlphaFoldDB" id="A0AAD6G0J2"/>